<proteinExistence type="predicted"/>
<evidence type="ECO:0000256" key="1">
    <source>
        <dbReference type="SAM" id="MobiDB-lite"/>
    </source>
</evidence>
<protein>
    <submittedName>
        <fullName evidence="2">Uncharacterized protein</fullName>
    </submittedName>
</protein>
<evidence type="ECO:0000313" key="2">
    <source>
        <dbReference type="EMBL" id="ETO00859.1"/>
    </source>
</evidence>
<sequence length="390" mass="43515">MDRLKKKRQKGTNSIDDIDNELATPHVWEVFFVTKSLYHIQKTSELYATMSELTLISVAQKVLGNNSFLAAETIFQMALNRFEYFALTFFLFNKKKGGGCSKKFNFFFFVFCKIANIKIQKKKVDRFNERGCIQSVYVDARIGLRSEMDMGEIQQEFDKSPQHTNNKILLQWLTDDLTGSFFVRLRWQHSDTEYSAIRQTTVDPHAISAANASQASLLDSVAENKHEQDDNDDDNDNEDTQTNGSETANDTETETDDVEVRISAETDNEVETPTTTTSPMASVTFATPKTTRQHDLSSNASENLSTGSDIDHELSGKKSLTITTIAATFSSASALIISPTASTHTTTSLRGVAHLSFDPNALAAFVKQKLSPGLLTKCGLAWTPANWRNQ</sequence>
<accession>X6LH12</accession>
<name>X6LH12_RETFI</name>
<dbReference type="GO" id="GO:0005509">
    <property type="term" value="F:calcium ion binding"/>
    <property type="evidence" value="ECO:0007669"/>
    <property type="project" value="InterPro"/>
</dbReference>
<feature type="region of interest" description="Disordered" evidence="1">
    <location>
        <begin position="222"/>
        <end position="310"/>
    </location>
</feature>
<dbReference type="AlphaFoldDB" id="X6LH12"/>
<evidence type="ECO:0000313" key="3">
    <source>
        <dbReference type="Proteomes" id="UP000023152"/>
    </source>
</evidence>
<comment type="caution">
    <text evidence="2">The sequence shown here is derived from an EMBL/GenBank/DDBJ whole genome shotgun (WGS) entry which is preliminary data.</text>
</comment>
<dbReference type="SUPFAM" id="SSF47874">
    <property type="entry name" value="Annexin"/>
    <property type="match status" value="1"/>
</dbReference>
<keyword evidence="3" id="KW-1185">Reference proteome</keyword>
<dbReference type="EMBL" id="ASPP01039857">
    <property type="protein sequence ID" value="ETO00859.1"/>
    <property type="molecule type" value="Genomic_DNA"/>
</dbReference>
<dbReference type="GO" id="GO:0005544">
    <property type="term" value="F:calcium-dependent phospholipid binding"/>
    <property type="evidence" value="ECO:0007669"/>
    <property type="project" value="InterPro"/>
</dbReference>
<organism evidence="2 3">
    <name type="scientific">Reticulomyxa filosa</name>
    <dbReference type="NCBI Taxonomy" id="46433"/>
    <lineage>
        <taxon>Eukaryota</taxon>
        <taxon>Sar</taxon>
        <taxon>Rhizaria</taxon>
        <taxon>Retaria</taxon>
        <taxon>Foraminifera</taxon>
        <taxon>Monothalamids</taxon>
        <taxon>Reticulomyxidae</taxon>
        <taxon>Reticulomyxa</taxon>
    </lineage>
</organism>
<feature type="compositionally biased region" description="Acidic residues" evidence="1">
    <location>
        <begin position="229"/>
        <end position="239"/>
    </location>
</feature>
<feature type="compositionally biased region" description="Polar residues" evidence="1">
    <location>
        <begin position="278"/>
        <end position="308"/>
    </location>
</feature>
<gene>
    <name evidence="2" type="ORF">RFI_36579</name>
</gene>
<reference evidence="2 3" key="1">
    <citation type="journal article" date="2013" name="Curr. Biol.">
        <title>The Genome of the Foraminiferan Reticulomyxa filosa.</title>
        <authorList>
            <person name="Glockner G."/>
            <person name="Hulsmann N."/>
            <person name="Schleicher M."/>
            <person name="Noegel A.A."/>
            <person name="Eichinger L."/>
            <person name="Gallinger C."/>
            <person name="Pawlowski J."/>
            <person name="Sierra R."/>
            <person name="Euteneuer U."/>
            <person name="Pillet L."/>
            <person name="Moustafa A."/>
            <person name="Platzer M."/>
            <person name="Groth M."/>
            <person name="Szafranski K."/>
            <person name="Schliwa M."/>
        </authorList>
    </citation>
    <scope>NUCLEOTIDE SEQUENCE [LARGE SCALE GENOMIC DNA]</scope>
</reference>
<dbReference type="Proteomes" id="UP000023152">
    <property type="component" value="Unassembled WGS sequence"/>
</dbReference>
<dbReference type="InterPro" id="IPR037104">
    <property type="entry name" value="Annexin_sf"/>
</dbReference>
<dbReference type="OrthoDB" id="37886at2759"/>